<dbReference type="EMBL" id="JBHSDJ010000133">
    <property type="protein sequence ID" value="MFC4249651.1"/>
    <property type="molecule type" value="Genomic_DNA"/>
</dbReference>
<organism evidence="1 2">
    <name type="scientific">Natribaculum luteum</name>
    <dbReference type="NCBI Taxonomy" id="1586232"/>
    <lineage>
        <taxon>Archaea</taxon>
        <taxon>Methanobacteriati</taxon>
        <taxon>Methanobacteriota</taxon>
        <taxon>Stenosarchaea group</taxon>
        <taxon>Halobacteria</taxon>
        <taxon>Halobacteriales</taxon>
        <taxon>Natrialbaceae</taxon>
        <taxon>Natribaculum</taxon>
    </lineage>
</organism>
<reference evidence="1 2" key="1">
    <citation type="journal article" date="2014" name="Int. J. Syst. Evol. Microbiol.">
        <title>Complete genome sequence of Corynebacterium casei LMG S-19264T (=DSM 44701T), isolated from a smear-ripened cheese.</title>
        <authorList>
            <consortium name="US DOE Joint Genome Institute (JGI-PGF)"/>
            <person name="Walter F."/>
            <person name="Albersmeier A."/>
            <person name="Kalinowski J."/>
            <person name="Ruckert C."/>
        </authorList>
    </citation>
    <scope>NUCLEOTIDE SEQUENCE [LARGE SCALE GENOMIC DNA]</scope>
    <source>
        <strain evidence="1 2">IBRC-M 10912</strain>
    </source>
</reference>
<protein>
    <submittedName>
        <fullName evidence="1">DUF1850 domain-containing protein</fullName>
    </submittedName>
</protein>
<dbReference type="AlphaFoldDB" id="A0ABD5P5S3"/>
<dbReference type="Pfam" id="PF08905">
    <property type="entry name" value="DUF1850"/>
    <property type="match status" value="1"/>
</dbReference>
<evidence type="ECO:0000313" key="2">
    <source>
        <dbReference type="Proteomes" id="UP001595821"/>
    </source>
</evidence>
<comment type="caution">
    <text evidence="1">The sequence shown here is derived from an EMBL/GenBank/DDBJ whole genome shotgun (WGS) entry which is preliminary data.</text>
</comment>
<sequence length="164" mass="17516">MLVAGSVVGTTAYATESTDRTVVVADADSGERLLEVPVENGTEVTLSYTHSVEKTPVKDVYVVDGDRLRMVRMEFNSYGAGLPARADVEQTGDGLVTRVDKPTERLYVAPRPVPGHELVVGDDRYDLVALGDDVDSVAIFVDGGLFDGIVTEVRTAVGGDETNQ</sequence>
<proteinExistence type="predicted"/>
<dbReference type="Proteomes" id="UP001595821">
    <property type="component" value="Unassembled WGS sequence"/>
</dbReference>
<name>A0ABD5P5S3_9EURY</name>
<accession>A0ABD5P5S3</accession>
<dbReference type="RefSeq" id="WP_377071393.1">
    <property type="nucleotide sequence ID" value="NZ_JBHSDJ010000133.1"/>
</dbReference>
<evidence type="ECO:0000313" key="1">
    <source>
        <dbReference type="EMBL" id="MFC4249651.1"/>
    </source>
</evidence>
<dbReference type="InterPro" id="IPR015001">
    <property type="entry name" value="DUF1850"/>
</dbReference>
<gene>
    <name evidence="1" type="ORF">ACFOZ7_22410</name>
</gene>